<keyword evidence="1" id="KW-0732">Signal</keyword>
<dbReference type="AlphaFoldDB" id="A0A345UPF4"/>
<dbReference type="Gene3D" id="2.30.40.10">
    <property type="entry name" value="Urease, subunit C, domain 1"/>
    <property type="match status" value="1"/>
</dbReference>
<dbReference type="Pfam" id="PF01979">
    <property type="entry name" value="Amidohydro_1"/>
    <property type="match status" value="1"/>
</dbReference>
<dbReference type="RefSeq" id="WP_114985458.1">
    <property type="nucleotide sequence ID" value="NZ_CP027806.1"/>
</dbReference>
<dbReference type="KEGG" id="cprv:CYPRO_3121"/>
<protein>
    <submittedName>
        <fullName evidence="3">Imidazolonepropionase</fullName>
    </submittedName>
</protein>
<dbReference type="CDD" id="cd01299">
    <property type="entry name" value="Met_dep_hydrolase_A"/>
    <property type="match status" value="1"/>
</dbReference>
<dbReference type="EMBL" id="CP027806">
    <property type="protein sequence ID" value="AXJ02356.1"/>
    <property type="molecule type" value="Genomic_DNA"/>
</dbReference>
<dbReference type="InterPro" id="IPR011059">
    <property type="entry name" value="Metal-dep_hydrolase_composite"/>
</dbReference>
<reference evidence="3 4" key="1">
    <citation type="submission" date="2018-03" db="EMBL/GenBank/DDBJ databases">
        <title>Phenotypic and genomic properties of Cyclonatronum proteinivorum gen. nov., sp. nov., a haloalkaliphilic bacteroidete from soda lakes possessing Na+-translocating rhodopsin.</title>
        <authorList>
            <person name="Toshchakov S.V."/>
            <person name="Korzhenkov A."/>
            <person name="Samarov N.I."/>
            <person name="Kublanov I.V."/>
            <person name="Muntyan M.S."/>
            <person name="Sorokin D.Y."/>
        </authorList>
    </citation>
    <scope>NUCLEOTIDE SEQUENCE [LARGE SCALE GENOMIC DNA]</scope>
    <source>
        <strain evidence="3 4">Omega</strain>
    </source>
</reference>
<dbReference type="OrthoDB" id="9797498at2"/>
<name>A0A345UPF4_9BACT</name>
<evidence type="ECO:0000256" key="1">
    <source>
        <dbReference type="SAM" id="SignalP"/>
    </source>
</evidence>
<evidence type="ECO:0000313" key="4">
    <source>
        <dbReference type="Proteomes" id="UP000254808"/>
    </source>
</evidence>
<organism evidence="3 4">
    <name type="scientific">Cyclonatronum proteinivorum</name>
    <dbReference type="NCBI Taxonomy" id="1457365"/>
    <lineage>
        <taxon>Bacteria</taxon>
        <taxon>Pseudomonadati</taxon>
        <taxon>Balneolota</taxon>
        <taxon>Balneolia</taxon>
        <taxon>Balneolales</taxon>
        <taxon>Cyclonatronaceae</taxon>
        <taxon>Cyclonatronum</taxon>
    </lineage>
</organism>
<proteinExistence type="predicted"/>
<sequence>MKHKLTTVLLTPLLFCLLLLQANSVQAQQTGVLFTNVNVFDGESHSLHENRNVLVVGNKIHSISTRAISVPDDVSVTRIDGDGRTLIPGLIDAHAHAALMSMPMMAAMTADPAYVHITNAVEAEKTLMRGFTTLRDASGPVFGLKRAIDEGLIVGPRIYPAGAMISQTAGHGDFRMPHEVPRTEQSPLSHTEVMGVSAIADGVNEVTRRAREQLMLGASHIKLAGGGGVSSMYDPLDAVQYTYDEIRAAVQAAENWGTYVMIHAYTPAAVQMAIRAGVRSIEHGQLLDEETVIMMAENDVWWSLQPFLDDEFANPKTGPSRLKQILVSQGTERAYELARKHDVRVAWGTDMLFNPAGNRNQGAQLAKLSRWFTPAELLVMATSNNAQILQLSGERNPYPGDLGVVKEGALADLLLVEGNPLEDIDLIRDPDTNFVIIMKNGRIYKNSLN</sequence>
<accession>A0A345UPF4</accession>
<dbReference type="InterPro" id="IPR006680">
    <property type="entry name" value="Amidohydro-rel"/>
</dbReference>
<feature type="domain" description="Amidohydrolase-related" evidence="2">
    <location>
        <begin position="85"/>
        <end position="442"/>
    </location>
</feature>
<keyword evidence="4" id="KW-1185">Reference proteome</keyword>
<feature type="chain" id="PRO_5017056099" evidence="1">
    <location>
        <begin position="28"/>
        <end position="449"/>
    </location>
</feature>
<dbReference type="InterPro" id="IPR032466">
    <property type="entry name" value="Metal_Hydrolase"/>
</dbReference>
<dbReference type="InterPro" id="IPR057744">
    <property type="entry name" value="OTAase-like"/>
</dbReference>
<evidence type="ECO:0000259" key="2">
    <source>
        <dbReference type="Pfam" id="PF01979"/>
    </source>
</evidence>
<evidence type="ECO:0000313" key="3">
    <source>
        <dbReference type="EMBL" id="AXJ02356.1"/>
    </source>
</evidence>
<gene>
    <name evidence="3" type="ORF">CYPRO_3121</name>
</gene>
<dbReference type="InterPro" id="IPR051781">
    <property type="entry name" value="Metallo-dep_Hydrolase"/>
</dbReference>
<dbReference type="SUPFAM" id="SSF51338">
    <property type="entry name" value="Composite domain of metallo-dependent hydrolases"/>
    <property type="match status" value="2"/>
</dbReference>
<feature type="signal peptide" evidence="1">
    <location>
        <begin position="1"/>
        <end position="27"/>
    </location>
</feature>
<dbReference type="PANTHER" id="PTHR43135">
    <property type="entry name" value="ALPHA-D-RIBOSE 1-METHYLPHOSPHONATE 5-TRIPHOSPHATE DIPHOSPHATASE"/>
    <property type="match status" value="1"/>
</dbReference>
<dbReference type="SUPFAM" id="SSF51556">
    <property type="entry name" value="Metallo-dependent hydrolases"/>
    <property type="match status" value="1"/>
</dbReference>
<dbReference type="Gene3D" id="3.20.20.140">
    <property type="entry name" value="Metal-dependent hydrolases"/>
    <property type="match status" value="1"/>
</dbReference>
<dbReference type="Proteomes" id="UP000254808">
    <property type="component" value="Chromosome"/>
</dbReference>
<dbReference type="GO" id="GO:0016810">
    <property type="term" value="F:hydrolase activity, acting on carbon-nitrogen (but not peptide) bonds"/>
    <property type="evidence" value="ECO:0007669"/>
    <property type="project" value="InterPro"/>
</dbReference>
<dbReference type="PANTHER" id="PTHR43135:SF3">
    <property type="entry name" value="ALPHA-D-RIBOSE 1-METHYLPHOSPHONATE 5-TRIPHOSPHATE DIPHOSPHATASE"/>
    <property type="match status" value="1"/>
</dbReference>